<reference evidence="5 6" key="1">
    <citation type="submission" date="2016-12" db="EMBL/GenBank/DDBJ databases">
        <title>Genome Mining:The Detection of Biosynthetic Gene Clusters to Aid in the Expression of Curamycin A produced by Streptomyces sp. strain CZA14.</title>
        <authorList>
            <person name="Durrell K.A."/>
            <person name="Kirby B.M."/>
            <person name="Khan W."/>
            <person name="Mthethwa T."/>
            <person name="Le Roes-Hill M."/>
        </authorList>
    </citation>
    <scope>NUCLEOTIDE SEQUENCE [LARGE SCALE GENOMIC DNA]</scope>
    <source>
        <strain evidence="5 6">CZA14</strain>
    </source>
</reference>
<evidence type="ECO:0000256" key="1">
    <source>
        <dbReference type="ARBA" id="ARBA00022741"/>
    </source>
</evidence>
<evidence type="ECO:0000313" key="6">
    <source>
        <dbReference type="Proteomes" id="UP000194266"/>
    </source>
</evidence>
<comment type="caution">
    <text evidence="5">The sequence shown here is derived from an EMBL/GenBank/DDBJ whole genome shotgun (WGS) entry which is preliminary data.</text>
</comment>
<keyword evidence="1" id="KW-0547">Nucleotide-binding</keyword>
<protein>
    <recommendedName>
        <fullName evidence="4">AAA+ ATPase domain-containing protein</fullName>
    </recommendedName>
</protein>
<keyword evidence="2" id="KW-0067">ATP-binding</keyword>
<dbReference type="EMBL" id="MRYD01000381">
    <property type="protein sequence ID" value="OSZ55932.1"/>
    <property type="molecule type" value="Genomic_DNA"/>
</dbReference>
<dbReference type="InterPro" id="IPR041664">
    <property type="entry name" value="AAA_16"/>
</dbReference>
<dbReference type="Gene3D" id="3.40.50.300">
    <property type="entry name" value="P-loop containing nucleotide triphosphate hydrolases"/>
    <property type="match status" value="1"/>
</dbReference>
<proteinExistence type="predicted"/>
<dbReference type="Proteomes" id="UP000194266">
    <property type="component" value="Unassembled WGS sequence"/>
</dbReference>
<feature type="compositionally biased region" description="Low complexity" evidence="3">
    <location>
        <begin position="226"/>
        <end position="270"/>
    </location>
</feature>
<evidence type="ECO:0000259" key="4">
    <source>
        <dbReference type="SMART" id="SM00382"/>
    </source>
</evidence>
<dbReference type="InterPro" id="IPR003593">
    <property type="entry name" value="AAA+_ATPase"/>
</dbReference>
<dbReference type="Pfam" id="PF13191">
    <property type="entry name" value="AAA_16"/>
    <property type="match status" value="1"/>
</dbReference>
<dbReference type="PANTHER" id="PTHR16305:SF28">
    <property type="entry name" value="GUANYLATE CYCLASE DOMAIN-CONTAINING PROTEIN"/>
    <property type="match status" value="1"/>
</dbReference>
<sequence length="270" mass="27480">MTGETTVPTAPPIHGRSAERRLVATLPDRLRTGSAVLVLTGEPGLGRTTLLDEAARSFRAGPVLYVRCDAESRPYGGVRALIAAARRAPAGAPDIRTAPQTLLDAFRHLAGDGPLLVCLDDAHRWDAPSRAALARAAHRLPRAGRVGLLLTAAGPGPADRDFAALPALPLHPLPPPAAAAFLDDVTGGPSTRPRRRRAAGGGGGQPGPAAGHGPPAHPRPSCPVNGARPGRSPTPGSSPASRGEWPAAPTPAADDLLLLTAAATPGTRST</sequence>
<evidence type="ECO:0000313" key="5">
    <source>
        <dbReference type="EMBL" id="OSZ55932.1"/>
    </source>
</evidence>
<name>A0ABX3Y924_9ACTN</name>
<gene>
    <name evidence="5" type="ORF">OQI_35795</name>
</gene>
<dbReference type="SUPFAM" id="SSF52540">
    <property type="entry name" value="P-loop containing nucleoside triphosphate hydrolases"/>
    <property type="match status" value="1"/>
</dbReference>
<accession>A0ABX3Y924</accession>
<dbReference type="PANTHER" id="PTHR16305">
    <property type="entry name" value="TESTICULAR SOLUBLE ADENYLYL CYCLASE"/>
    <property type="match status" value="1"/>
</dbReference>
<dbReference type="InterPro" id="IPR027417">
    <property type="entry name" value="P-loop_NTPase"/>
</dbReference>
<dbReference type="RefSeq" id="WP_143659873.1">
    <property type="nucleotide sequence ID" value="NZ_MRYD01000381.1"/>
</dbReference>
<feature type="non-terminal residue" evidence="5">
    <location>
        <position position="270"/>
    </location>
</feature>
<keyword evidence="6" id="KW-1185">Reference proteome</keyword>
<feature type="region of interest" description="Disordered" evidence="3">
    <location>
        <begin position="179"/>
        <end position="270"/>
    </location>
</feature>
<dbReference type="SMART" id="SM00382">
    <property type="entry name" value="AAA"/>
    <property type="match status" value="1"/>
</dbReference>
<feature type="domain" description="AAA+ ATPase" evidence="4">
    <location>
        <begin position="33"/>
        <end position="176"/>
    </location>
</feature>
<evidence type="ECO:0000256" key="2">
    <source>
        <dbReference type="ARBA" id="ARBA00022840"/>
    </source>
</evidence>
<organism evidence="5 6">
    <name type="scientific">Streptomyces pharetrae CZA14</name>
    <dbReference type="NCBI Taxonomy" id="1144883"/>
    <lineage>
        <taxon>Bacteria</taxon>
        <taxon>Bacillati</taxon>
        <taxon>Actinomycetota</taxon>
        <taxon>Actinomycetes</taxon>
        <taxon>Kitasatosporales</taxon>
        <taxon>Streptomycetaceae</taxon>
        <taxon>Streptomyces</taxon>
    </lineage>
</organism>
<evidence type="ECO:0000256" key="3">
    <source>
        <dbReference type="SAM" id="MobiDB-lite"/>
    </source>
</evidence>